<sequence length="76" mass="8712">MLTWAALTVSGAFFYTVTKNGIYVRRREQAVPPPVATKGDMTWEERIAKDEENAAKKGYKVNYRDIHETTKEESTD</sequence>
<proteinExistence type="predicted"/>
<gene>
    <name evidence="1" type="ORF">BG006_007855</name>
</gene>
<reference evidence="1" key="1">
    <citation type="journal article" date="2020" name="Fungal Divers.">
        <title>Resolving the Mortierellaceae phylogeny through synthesis of multi-gene phylogenetics and phylogenomics.</title>
        <authorList>
            <person name="Vandepol N."/>
            <person name="Liber J."/>
            <person name="Desiro A."/>
            <person name="Na H."/>
            <person name="Kennedy M."/>
            <person name="Barry K."/>
            <person name="Grigoriev I.V."/>
            <person name="Miller A.N."/>
            <person name="O'Donnell K."/>
            <person name="Stajich J.E."/>
            <person name="Bonito G."/>
        </authorList>
    </citation>
    <scope>NUCLEOTIDE SEQUENCE</scope>
    <source>
        <strain evidence="1">NVP1</strain>
    </source>
</reference>
<dbReference type="Proteomes" id="UP000696485">
    <property type="component" value="Unassembled WGS sequence"/>
</dbReference>
<accession>A0A9P5VQM9</accession>
<keyword evidence="2" id="KW-1185">Reference proteome</keyword>
<dbReference type="EMBL" id="JAAAUY010000051">
    <property type="protein sequence ID" value="KAF9336656.1"/>
    <property type="molecule type" value="Genomic_DNA"/>
</dbReference>
<evidence type="ECO:0000313" key="1">
    <source>
        <dbReference type="EMBL" id="KAF9336656.1"/>
    </source>
</evidence>
<evidence type="ECO:0000313" key="2">
    <source>
        <dbReference type="Proteomes" id="UP000696485"/>
    </source>
</evidence>
<comment type="caution">
    <text evidence="1">The sequence shown here is derived from an EMBL/GenBank/DDBJ whole genome shotgun (WGS) entry which is preliminary data.</text>
</comment>
<protein>
    <submittedName>
        <fullName evidence="1">Uncharacterized protein</fullName>
    </submittedName>
</protein>
<organism evidence="1 2">
    <name type="scientific">Podila minutissima</name>
    <dbReference type="NCBI Taxonomy" id="64525"/>
    <lineage>
        <taxon>Eukaryota</taxon>
        <taxon>Fungi</taxon>
        <taxon>Fungi incertae sedis</taxon>
        <taxon>Mucoromycota</taxon>
        <taxon>Mortierellomycotina</taxon>
        <taxon>Mortierellomycetes</taxon>
        <taxon>Mortierellales</taxon>
        <taxon>Mortierellaceae</taxon>
        <taxon>Podila</taxon>
    </lineage>
</organism>
<name>A0A9P5VQM9_9FUNG</name>
<dbReference type="AlphaFoldDB" id="A0A9P5VQM9"/>